<dbReference type="AlphaFoldDB" id="A0A5N5JHP2"/>
<dbReference type="Proteomes" id="UP000326939">
    <property type="component" value="Chromosome 18"/>
</dbReference>
<accession>A0A5N5JHP2</accession>
<comment type="caution">
    <text evidence="2">The sequence shown here is derived from an EMBL/GenBank/DDBJ whole genome shotgun (WGS) entry which is preliminary data.</text>
</comment>
<evidence type="ECO:0000313" key="2">
    <source>
        <dbReference type="EMBL" id="KAB5514697.1"/>
    </source>
</evidence>
<dbReference type="GO" id="GO:0005524">
    <property type="term" value="F:ATP binding"/>
    <property type="evidence" value="ECO:0007669"/>
    <property type="project" value="UniProtKB-KW"/>
</dbReference>
<dbReference type="Gene3D" id="3.30.230.10">
    <property type="match status" value="1"/>
</dbReference>
<keyword evidence="3" id="KW-1185">Reference proteome</keyword>
<sequence length="89" mass="9620">MAFKLDEIKNTGPTMAGRGPEEVRVMLSPHRICPLGAHIDHQGGTVSAMTINEGILLGFIHSVDTEVKGPVPFSHSLMNQRGVDWGLSK</sequence>
<name>A0A5N5JHP2_9ROSI</name>
<evidence type="ECO:0000256" key="1">
    <source>
        <dbReference type="SAM" id="MobiDB-lite"/>
    </source>
</evidence>
<protein>
    <submittedName>
        <fullName evidence="2">Uncharacterized protein</fullName>
    </submittedName>
</protein>
<dbReference type="EMBL" id="VDCV01000018">
    <property type="protein sequence ID" value="KAB5514697.1"/>
    <property type="molecule type" value="Genomic_DNA"/>
</dbReference>
<feature type="region of interest" description="Disordered" evidence="1">
    <location>
        <begin position="1"/>
        <end position="20"/>
    </location>
</feature>
<evidence type="ECO:0000313" key="3">
    <source>
        <dbReference type="Proteomes" id="UP000326939"/>
    </source>
</evidence>
<organism evidence="2 3">
    <name type="scientific">Salix brachista</name>
    <dbReference type="NCBI Taxonomy" id="2182728"/>
    <lineage>
        <taxon>Eukaryota</taxon>
        <taxon>Viridiplantae</taxon>
        <taxon>Streptophyta</taxon>
        <taxon>Embryophyta</taxon>
        <taxon>Tracheophyta</taxon>
        <taxon>Spermatophyta</taxon>
        <taxon>Magnoliopsida</taxon>
        <taxon>eudicotyledons</taxon>
        <taxon>Gunneridae</taxon>
        <taxon>Pentapetalae</taxon>
        <taxon>rosids</taxon>
        <taxon>fabids</taxon>
        <taxon>Malpighiales</taxon>
        <taxon>Salicaceae</taxon>
        <taxon>Saliceae</taxon>
        <taxon>Salix</taxon>
    </lineage>
</organism>
<proteinExistence type="predicted"/>
<dbReference type="InterPro" id="IPR014721">
    <property type="entry name" value="Ribsml_uS5_D2-typ_fold_subgr"/>
</dbReference>
<gene>
    <name evidence="2" type="ORF">DKX38_028603</name>
</gene>
<reference evidence="3" key="1">
    <citation type="journal article" date="2019" name="Gigascience">
        <title>De novo genome assembly of the endangered Acer yangbiense, a plant species with extremely small populations endemic to Yunnan Province, China.</title>
        <authorList>
            <person name="Yang J."/>
            <person name="Wariss H.M."/>
            <person name="Tao L."/>
            <person name="Zhang R."/>
            <person name="Yun Q."/>
            <person name="Hollingsworth P."/>
            <person name="Dao Z."/>
            <person name="Luo G."/>
            <person name="Guo H."/>
            <person name="Ma Y."/>
            <person name="Sun W."/>
        </authorList>
    </citation>
    <scope>NUCLEOTIDE SEQUENCE [LARGE SCALE GENOMIC DNA]</scope>
    <source>
        <strain evidence="3">cv. br00</strain>
    </source>
</reference>